<feature type="transmembrane region" description="Helical" evidence="1">
    <location>
        <begin position="20"/>
        <end position="41"/>
    </location>
</feature>
<protein>
    <submittedName>
        <fullName evidence="2">ECF transporter S component</fullName>
    </submittedName>
</protein>
<evidence type="ECO:0000256" key="1">
    <source>
        <dbReference type="SAM" id="Phobius"/>
    </source>
</evidence>
<feature type="transmembrane region" description="Helical" evidence="1">
    <location>
        <begin position="47"/>
        <end position="67"/>
    </location>
</feature>
<proteinExistence type="predicted"/>
<organism evidence="2 3">
    <name type="scientific">Candidatus Faecousia excrementigallinarum</name>
    <dbReference type="NCBI Taxonomy" id="2840806"/>
    <lineage>
        <taxon>Bacteria</taxon>
        <taxon>Bacillati</taxon>
        <taxon>Bacillota</taxon>
        <taxon>Clostridia</taxon>
        <taxon>Eubacteriales</taxon>
        <taxon>Oscillospiraceae</taxon>
        <taxon>Faecousia</taxon>
    </lineage>
</organism>
<dbReference type="Pfam" id="PF07155">
    <property type="entry name" value="ECF-ribofla_trS"/>
    <property type="match status" value="1"/>
</dbReference>
<evidence type="ECO:0000313" key="3">
    <source>
        <dbReference type="Proteomes" id="UP000886796"/>
    </source>
</evidence>
<reference evidence="2" key="1">
    <citation type="submission" date="2020-10" db="EMBL/GenBank/DDBJ databases">
        <authorList>
            <person name="Gilroy R."/>
        </authorList>
    </citation>
    <scope>NUCLEOTIDE SEQUENCE</scope>
    <source>
        <strain evidence="2">13361</strain>
    </source>
</reference>
<comment type="caution">
    <text evidence="2">The sequence shown here is derived from an EMBL/GenBank/DDBJ whole genome shotgun (WGS) entry which is preliminary data.</text>
</comment>
<keyword evidence="1" id="KW-0472">Membrane</keyword>
<keyword evidence="1" id="KW-0812">Transmembrane</keyword>
<dbReference type="GO" id="GO:0016020">
    <property type="term" value="C:membrane"/>
    <property type="evidence" value="ECO:0007669"/>
    <property type="project" value="InterPro"/>
</dbReference>
<dbReference type="AlphaFoldDB" id="A0A9D0Z1S5"/>
<dbReference type="InterPro" id="IPR009825">
    <property type="entry name" value="ECF_substrate-spec-like"/>
</dbReference>
<name>A0A9D0Z1S5_9FIRM</name>
<evidence type="ECO:0000313" key="2">
    <source>
        <dbReference type="EMBL" id="HIQ67344.1"/>
    </source>
</evidence>
<gene>
    <name evidence="2" type="ORF">IAB74_02390</name>
</gene>
<accession>A0A9D0Z1S5</accession>
<keyword evidence="1" id="KW-1133">Transmembrane helix</keyword>
<dbReference type="EMBL" id="DVFK01000031">
    <property type="protein sequence ID" value="HIQ67344.1"/>
    <property type="molecule type" value="Genomic_DNA"/>
</dbReference>
<dbReference type="Proteomes" id="UP000886796">
    <property type="component" value="Unassembled WGS sequence"/>
</dbReference>
<reference evidence="2" key="2">
    <citation type="journal article" date="2021" name="PeerJ">
        <title>Extensive microbial diversity within the chicken gut microbiome revealed by metagenomics and culture.</title>
        <authorList>
            <person name="Gilroy R."/>
            <person name="Ravi A."/>
            <person name="Getino M."/>
            <person name="Pursley I."/>
            <person name="Horton D.L."/>
            <person name="Alikhan N.F."/>
            <person name="Baker D."/>
            <person name="Gharbi K."/>
            <person name="Hall N."/>
            <person name="Watson M."/>
            <person name="Adriaenssens E.M."/>
            <person name="Foster-Nyarko E."/>
            <person name="Jarju S."/>
            <person name="Secka A."/>
            <person name="Antonio M."/>
            <person name="Oren A."/>
            <person name="Chaudhuri R.R."/>
            <person name="La Ragione R."/>
            <person name="Hildebrand F."/>
            <person name="Pallen M.J."/>
        </authorList>
    </citation>
    <scope>NUCLEOTIDE SEQUENCE</scope>
    <source>
        <strain evidence="2">13361</strain>
    </source>
</reference>
<feature type="transmembrane region" description="Helical" evidence="1">
    <location>
        <begin position="155"/>
        <end position="181"/>
    </location>
</feature>
<feature type="transmembrane region" description="Helical" evidence="1">
    <location>
        <begin position="201"/>
        <end position="222"/>
    </location>
</feature>
<dbReference type="Gene3D" id="1.10.1760.20">
    <property type="match status" value="1"/>
</dbReference>
<feature type="transmembrane region" description="Helical" evidence="1">
    <location>
        <begin position="79"/>
        <end position="105"/>
    </location>
</feature>
<sequence length="235" mass="24748">MIYQGAAVATGAELSSMLPFAAGLILALVGVVMVFSGLAPAHKKTSVHTMAMGALFAALCYVGFQYFRIDIPVGDSSTAFHLGNVFCVLAALLLGGVWGGMAGSVGMTIADLMIPVYVISAPKTFLLKLGIGLITGLVAHGVFKISRDKERKIPLVWATALSCTAGMAFNVVADPVVGYFYKLYILGMPESAAKVWMNFNFLTTGVNAVVAVVVSTVLYLALRPALKRANLLPQL</sequence>